<keyword evidence="4" id="KW-0645">Protease</keyword>
<dbReference type="GO" id="GO:0051603">
    <property type="term" value="P:proteolysis involved in protein catabolic process"/>
    <property type="evidence" value="ECO:0000318"/>
    <property type="project" value="GO_Central"/>
</dbReference>
<dbReference type="InterPro" id="IPR054734">
    <property type="entry name" value="PqqF-like_C_4"/>
</dbReference>
<dbReference type="Pfam" id="PF22456">
    <property type="entry name" value="PqqF-like_C_4"/>
    <property type="match status" value="1"/>
</dbReference>
<evidence type="ECO:0000259" key="9">
    <source>
        <dbReference type="PROSITE" id="PS50076"/>
    </source>
</evidence>
<dbReference type="Pfam" id="PF16187">
    <property type="entry name" value="Peptidase_M16_M"/>
    <property type="match status" value="1"/>
</dbReference>
<dbReference type="Gene3D" id="3.40.30.10">
    <property type="entry name" value="Glutaredoxin"/>
    <property type="match status" value="6"/>
</dbReference>
<dbReference type="GO" id="GO:0004222">
    <property type="term" value="F:metalloendopeptidase activity"/>
    <property type="evidence" value="ECO:0000318"/>
    <property type="project" value="GO_Central"/>
</dbReference>
<dbReference type="PANTHER" id="PTHR43690:SF18">
    <property type="entry name" value="INSULIN-DEGRADING ENZYME-RELATED"/>
    <property type="match status" value="1"/>
</dbReference>
<dbReference type="CDD" id="cd06257">
    <property type="entry name" value="DnaJ"/>
    <property type="match status" value="1"/>
</dbReference>
<dbReference type="Gene3D" id="1.10.287.110">
    <property type="entry name" value="DnaJ domain"/>
    <property type="match status" value="1"/>
</dbReference>
<evidence type="ECO:0000256" key="6">
    <source>
        <dbReference type="ARBA" id="ARBA00022801"/>
    </source>
</evidence>
<evidence type="ECO:0000256" key="7">
    <source>
        <dbReference type="ARBA" id="ARBA00022833"/>
    </source>
</evidence>
<dbReference type="FunFam" id="3.30.830.10:FF:000162">
    <property type="entry name" value="Insulin-degrading enzyme-like Protein"/>
    <property type="match status" value="1"/>
</dbReference>
<comment type="similarity">
    <text evidence="2">Belongs to the peptidase M16 family.</text>
</comment>
<evidence type="ECO:0000259" key="10">
    <source>
        <dbReference type="PROSITE" id="PS51352"/>
    </source>
</evidence>
<evidence type="ECO:0000313" key="12">
    <source>
        <dbReference type="Proteomes" id="UP000007266"/>
    </source>
</evidence>
<comment type="cofactor">
    <cofactor evidence="1">
        <name>Zn(2+)</name>
        <dbReference type="ChEBI" id="CHEBI:29105"/>
    </cofactor>
</comment>
<dbReference type="CDD" id="cd02961">
    <property type="entry name" value="PDI_a_family"/>
    <property type="match status" value="1"/>
</dbReference>
<dbReference type="eggNOG" id="KOG0959">
    <property type="taxonomic scope" value="Eukaryota"/>
</dbReference>
<keyword evidence="6" id="KW-0378">Hydrolase</keyword>
<dbReference type="GO" id="GO:0046872">
    <property type="term" value="F:metal ion binding"/>
    <property type="evidence" value="ECO:0007669"/>
    <property type="project" value="UniProtKB-KW"/>
</dbReference>
<protein>
    <recommendedName>
        <fullName evidence="3">DnaJ homolog subfamily C member 10</fullName>
    </recommendedName>
</protein>
<evidence type="ECO:0000256" key="8">
    <source>
        <dbReference type="ARBA" id="ARBA00023049"/>
    </source>
</evidence>
<dbReference type="Pfam" id="PF05193">
    <property type="entry name" value="Peptidase_M16_C"/>
    <property type="match status" value="1"/>
</dbReference>
<dbReference type="PRINTS" id="PR00625">
    <property type="entry name" value="JDOMAIN"/>
</dbReference>
<dbReference type="HOGENOM" id="CLU_004639_1_1_1"/>
<organism evidence="11 12">
    <name type="scientific">Tribolium castaneum</name>
    <name type="common">Red flour beetle</name>
    <dbReference type="NCBI Taxonomy" id="7070"/>
    <lineage>
        <taxon>Eukaryota</taxon>
        <taxon>Metazoa</taxon>
        <taxon>Ecdysozoa</taxon>
        <taxon>Arthropoda</taxon>
        <taxon>Hexapoda</taxon>
        <taxon>Insecta</taxon>
        <taxon>Pterygota</taxon>
        <taxon>Neoptera</taxon>
        <taxon>Endopterygota</taxon>
        <taxon>Coleoptera</taxon>
        <taxon>Polyphaga</taxon>
        <taxon>Cucujiformia</taxon>
        <taxon>Tenebrionidae</taxon>
        <taxon>Tenebrionidae incertae sedis</taxon>
        <taxon>Tribolium</taxon>
    </lineage>
</organism>
<dbReference type="InterPro" id="IPR001431">
    <property type="entry name" value="Pept_M16_Zn_BS"/>
</dbReference>
<dbReference type="GO" id="GO:0005829">
    <property type="term" value="C:cytosol"/>
    <property type="evidence" value="ECO:0000318"/>
    <property type="project" value="GO_Central"/>
</dbReference>
<dbReference type="InterPro" id="IPR017937">
    <property type="entry name" value="Thioredoxin_CS"/>
</dbReference>
<dbReference type="Proteomes" id="UP000007266">
    <property type="component" value="Linkage group 2"/>
</dbReference>
<reference evidence="11 12" key="1">
    <citation type="journal article" date="2008" name="Nature">
        <title>The genome of the model beetle and pest Tribolium castaneum.</title>
        <authorList>
            <consortium name="Tribolium Genome Sequencing Consortium"/>
            <person name="Richards S."/>
            <person name="Gibbs R.A."/>
            <person name="Weinstock G.M."/>
            <person name="Brown S.J."/>
            <person name="Denell R."/>
            <person name="Beeman R.W."/>
            <person name="Gibbs R."/>
            <person name="Beeman R.W."/>
            <person name="Brown S.J."/>
            <person name="Bucher G."/>
            <person name="Friedrich M."/>
            <person name="Grimmelikhuijzen C.J."/>
            <person name="Klingler M."/>
            <person name="Lorenzen M."/>
            <person name="Richards S."/>
            <person name="Roth S."/>
            <person name="Schroder R."/>
            <person name="Tautz D."/>
            <person name="Zdobnov E.M."/>
            <person name="Muzny D."/>
            <person name="Gibbs R.A."/>
            <person name="Weinstock G.M."/>
            <person name="Attaway T."/>
            <person name="Bell S."/>
            <person name="Buhay C.J."/>
            <person name="Chandrabose M.N."/>
            <person name="Chavez D."/>
            <person name="Clerk-Blankenburg K.P."/>
            <person name="Cree A."/>
            <person name="Dao M."/>
            <person name="Davis C."/>
            <person name="Chacko J."/>
            <person name="Dinh H."/>
            <person name="Dugan-Rocha S."/>
            <person name="Fowler G."/>
            <person name="Garner T.T."/>
            <person name="Garnes J."/>
            <person name="Gnirke A."/>
            <person name="Hawes A."/>
            <person name="Hernandez J."/>
            <person name="Hines S."/>
            <person name="Holder M."/>
            <person name="Hume J."/>
            <person name="Jhangiani S.N."/>
            <person name="Joshi V."/>
            <person name="Khan Z.M."/>
            <person name="Jackson L."/>
            <person name="Kovar C."/>
            <person name="Kowis A."/>
            <person name="Lee S."/>
            <person name="Lewis L.R."/>
            <person name="Margolis J."/>
            <person name="Morgan M."/>
            <person name="Nazareth L.V."/>
            <person name="Nguyen N."/>
            <person name="Okwuonu G."/>
            <person name="Parker D."/>
            <person name="Richards S."/>
            <person name="Ruiz S.J."/>
            <person name="Santibanez J."/>
            <person name="Savard J."/>
            <person name="Scherer S.E."/>
            <person name="Schneider B."/>
            <person name="Sodergren E."/>
            <person name="Tautz D."/>
            <person name="Vattahil S."/>
            <person name="Villasana D."/>
            <person name="White C.S."/>
            <person name="Wright R."/>
            <person name="Park Y."/>
            <person name="Beeman R.W."/>
            <person name="Lord J."/>
            <person name="Oppert B."/>
            <person name="Lorenzen M."/>
            <person name="Brown S."/>
            <person name="Wang L."/>
            <person name="Savard J."/>
            <person name="Tautz D."/>
            <person name="Richards S."/>
            <person name="Weinstock G."/>
            <person name="Gibbs R.A."/>
            <person name="Liu Y."/>
            <person name="Worley K."/>
            <person name="Weinstock G."/>
            <person name="Elsik C.G."/>
            <person name="Reese J.T."/>
            <person name="Elhaik E."/>
            <person name="Landan G."/>
            <person name="Graur D."/>
            <person name="Arensburger P."/>
            <person name="Atkinson P."/>
            <person name="Beeman R.W."/>
            <person name="Beidler J."/>
            <person name="Brown S.J."/>
            <person name="Demuth J.P."/>
            <person name="Drury D.W."/>
            <person name="Du Y.Z."/>
            <person name="Fujiwara H."/>
            <person name="Lorenzen M."/>
            <person name="Maselli V."/>
            <person name="Osanai M."/>
            <person name="Park Y."/>
            <person name="Robertson H.M."/>
            <person name="Tu Z."/>
            <person name="Wang J.J."/>
            <person name="Wang S."/>
            <person name="Richards S."/>
            <person name="Song H."/>
            <person name="Zhang L."/>
            <person name="Sodergren E."/>
            <person name="Werner D."/>
            <person name="Stanke M."/>
            <person name="Morgenstern B."/>
            <person name="Solovyev V."/>
            <person name="Kosarev P."/>
            <person name="Brown G."/>
            <person name="Chen H.C."/>
            <person name="Ermolaeva O."/>
            <person name="Hlavina W."/>
            <person name="Kapustin Y."/>
            <person name="Kiryutin B."/>
            <person name="Kitts P."/>
            <person name="Maglott D."/>
            <person name="Pruitt K."/>
            <person name="Sapojnikov V."/>
            <person name="Souvorov A."/>
            <person name="Mackey A.J."/>
            <person name="Waterhouse R.M."/>
            <person name="Wyder S."/>
            <person name="Zdobnov E.M."/>
            <person name="Zdobnov E.M."/>
            <person name="Wyder S."/>
            <person name="Kriventseva E.V."/>
            <person name="Kadowaki T."/>
            <person name="Bork P."/>
            <person name="Aranda M."/>
            <person name="Bao R."/>
            <person name="Beermann A."/>
            <person name="Berns N."/>
            <person name="Bolognesi R."/>
            <person name="Bonneton F."/>
            <person name="Bopp D."/>
            <person name="Brown S.J."/>
            <person name="Bucher G."/>
            <person name="Butts T."/>
            <person name="Chaumot A."/>
            <person name="Denell R.E."/>
            <person name="Ferrier D.E."/>
            <person name="Friedrich M."/>
            <person name="Gordon C.M."/>
            <person name="Jindra M."/>
            <person name="Klingler M."/>
            <person name="Lan Q."/>
            <person name="Lattorff H.M."/>
            <person name="Laudet V."/>
            <person name="von Levetsow C."/>
            <person name="Liu Z."/>
            <person name="Lutz R."/>
            <person name="Lynch J.A."/>
            <person name="da Fonseca R.N."/>
            <person name="Posnien N."/>
            <person name="Reuter R."/>
            <person name="Roth S."/>
            <person name="Savard J."/>
            <person name="Schinko J.B."/>
            <person name="Schmitt C."/>
            <person name="Schoppmeier M."/>
            <person name="Schroder R."/>
            <person name="Shippy T.D."/>
            <person name="Simonnet F."/>
            <person name="Marques-Souza H."/>
            <person name="Tautz D."/>
            <person name="Tomoyasu Y."/>
            <person name="Trauner J."/>
            <person name="Van der Zee M."/>
            <person name="Vervoort M."/>
            <person name="Wittkopp N."/>
            <person name="Wimmer E.A."/>
            <person name="Yang X."/>
            <person name="Jones A.K."/>
            <person name="Sattelle D.B."/>
            <person name="Ebert P.R."/>
            <person name="Nelson D."/>
            <person name="Scott J.G."/>
            <person name="Beeman R.W."/>
            <person name="Muthukrishnan S."/>
            <person name="Kramer K.J."/>
            <person name="Arakane Y."/>
            <person name="Beeman R.W."/>
            <person name="Zhu Q."/>
            <person name="Hogenkamp D."/>
            <person name="Dixit R."/>
            <person name="Oppert B."/>
            <person name="Jiang H."/>
            <person name="Zou Z."/>
            <person name="Marshall J."/>
            <person name="Elpidina E."/>
            <person name="Vinokurov K."/>
            <person name="Oppert C."/>
            <person name="Zou Z."/>
            <person name="Evans J."/>
            <person name="Lu Z."/>
            <person name="Zhao P."/>
            <person name="Sumathipala N."/>
            <person name="Altincicek B."/>
            <person name="Vilcinskas A."/>
            <person name="Williams M."/>
            <person name="Hultmark D."/>
            <person name="Hetru C."/>
            <person name="Jiang H."/>
            <person name="Grimmelikhuijzen C.J."/>
            <person name="Hauser F."/>
            <person name="Cazzamali G."/>
            <person name="Williamson M."/>
            <person name="Park Y."/>
            <person name="Li B."/>
            <person name="Tanaka Y."/>
            <person name="Predel R."/>
            <person name="Neupert S."/>
            <person name="Schachtner J."/>
            <person name="Verleyen P."/>
            <person name="Raible F."/>
            <person name="Bork P."/>
            <person name="Friedrich M."/>
            <person name="Walden K.K."/>
            <person name="Robertson H.M."/>
            <person name="Angeli S."/>
            <person name="Foret S."/>
            <person name="Bucher G."/>
            <person name="Schuetz S."/>
            <person name="Maleszka R."/>
            <person name="Wimmer E.A."/>
            <person name="Beeman R.W."/>
            <person name="Lorenzen M."/>
            <person name="Tomoyasu Y."/>
            <person name="Miller S.C."/>
            <person name="Grossmann D."/>
            <person name="Bucher G."/>
        </authorList>
    </citation>
    <scope>NUCLEOTIDE SEQUENCE [LARGE SCALE GENOMIC DNA]</scope>
    <source>
        <strain evidence="11 12">Georgia GA2</strain>
    </source>
</reference>
<name>D6WB87_TRICA</name>
<dbReference type="FunFam" id="3.30.830.10:FF:000030">
    <property type="entry name" value="Insulin-degrading enzyme"/>
    <property type="match status" value="1"/>
</dbReference>
<dbReference type="InterPro" id="IPR007863">
    <property type="entry name" value="Peptidase_M16_C"/>
</dbReference>
<dbReference type="Pfam" id="PF00226">
    <property type="entry name" value="DnaJ"/>
    <property type="match status" value="1"/>
</dbReference>
<feature type="domain" description="J" evidence="9">
    <location>
        <begin position="1020"/>
        <end position="1082"/>
    </location>
</feature>
<sequence length="1774" mass="204606">MQFIKHTFLFVKKLTDNRFKSFYLYSTVSLTANKSTTTNKMENTPNLVLRRVENIIKSQEDKRLYRGLELANHMKVLLVSDPTTDKSAAAMDVNVGFMSDPRDVYGLAHFCEHMLFLGTKKYPNENDYNKYLSEHGGSSNAATYPDHTIYYFDIVPDELNNALDRFSQFFIAPLFTESATDREMNAVNSEHEKNIPNDVWRKDQLDKHLADPKHPYHTFGTGNRHTLDTLPKEKNINVRDELLKFHDKWYSSNIMCLAVLGKESLDDLEQMVVKLFSEVKDKAIAAPRWEEHPFKDEHFGTCVYMYPIKDVRNLNIVFPCRDLQEYYKSSPSHYISHLMGHEGPGSILSTLKARGWSNNLVAGSRPAPRGLGFFGVTVDLTEEGIKHIDDIVELIFQYLNMLKRQGPQKWVQDENRDIGNMLFRFKDKESPRSYIAGLVHTLQDYSMEDVLSCMYLFSEWRPDIIEQVWNDFVPEKIRIVVLAKQYENELDQVEPWYGTKYKVAKIPEKTLERWRKSELSGDFKLPEKNEFIPTDFELYPIDKEVTEHPVIIQDTALTRVWFKQDETFLLPKANVMFDFVSPLAYLDPLNCNLTHMLVQLFRDALNEYAYAAELAGLKWELINTKYGLILAIGGYSNKQHIFLDKVMEKLTNFKIDPKRFEICKENYIRNLKNFAAEQPYQHAVYYLAALLTEHSWTKQELLATTEQLTIDKLEAFIPQILSKMHIECLIHGNANKEKALQLVQIVEDRLLSTLNMSPLLPRQLLLNRELKLEDGCNYVYEVQNEVHKESCIELYYQCGLQSKENNMKLELFAQIVQEPCFDILRTKEQLGYIVFSGIRRSNGVQGLRIIVQSDKHPVRLDERIEEFLKNMLSYLKNMSEEEFARHREALAAQRLEKPKQLSTQTNIFWGEITSQQYHFDRANVEVAYLRTLTKEDIIDFYKSLLEENAQFRKKLSVHVVSMADGGAGKMAASDKEYTVDSKGTVVCDITQKMFVIKNTVFLLAFIACYFVNSSGGEDEDFYKLLGVPRDATVKEIRKAFKVLAVKLHPDKNQAGFNAILGEQLAYEILKDPDTRKHYDLHGDTESSQKKQQYHSYTYYRDQFGIYDDDPLIVTLSRADYELNILDASQAWFINFYSPNCHHCHELAPTWRKLSSELEGVIRIGAVNCEDDWSLCYQLSIESYPTLLYYEKEAHLHEGQRYRGPRTLDALKEYVLSKITVSVKNVDKENWERDLRKQQWLLFLCAGDNPNCPEHETRLKLAAILDGLMSVGVVKDLELCDKISNTHKSNPIVLWQVDKEKNSDSESFAILHNVQGSDSKEILENILGILPNPESLNEQQFKEIRAKLRNGDENPWLLCFYLGTATDLNLQLKRLPSMIPSINIGLIHCGKNSALCSSLHISRYPNWGILKVGGAFELHHGRDVLHELSAFARDSSKAQNLHALSPADFSNILNGHSAWFVDWYAPWCPPCRRLMPELRRASHHFAPEVVQFGTVDCTLHRNLCSQNGISSYPTTILYNGSRTQVFHGTPSEDGIVEFISDMIAPTVITLDDSSFVRLMRKPEDELWVVDFFAPWCGPCQKLAPQWRKLAKQLAEFPQIRVAQVDCVANSDLCSAQNVRGYPTIRVYPLGSKGMNTVGMYNGNRDVVSLKRWVLNLLPSPVVAMDAEAFKEQILTRKFMTPWLVEFYAPWCGHCTHFEPEFRKVANKLEGVIRSAKVDCEAERMFCGNLRVNSYPSLFLYLSPTEKIEIDTLNVPEIISQVRNLVTNRHLQHDEL</sequence>
<dbReference type="PANTHER" id="PTHR43690">
    <property type="entry name" value="NARDILYSIN"/>
    <property type="match status" value="1"/>
</dbReference>
<evidence type="ECO:0000256" key="5">
    <source>
        <dbReference type="ARBA" id="ARBA00022723"/>
    </source>
</evidence>
<keyword evidence="12" id="KW-1185">Reference proteome</keyword>
<dbReference type="PROSITE" id="PS00194">
    <property type="entry name" value="THIOREDOXIN_1"/>
    <property type="match status" value="2"/>
</dbReference>
<dbReference type="FunFam" id="3.40.30.10:FF:000087">
    <property type="entry name" value="DnaJ homolog subfamily C member 10"/>
    <property type="match status" value="1"/>
</dbReference>
<keyword evidence="8" id="KW-0482">Metalloprotease</keyword>
<evidence type="ECO:0000256" key="3">
    <source>
        <dbReference type="ARBA" id="ARBA00020920"/>
    </source>
</evidence>
<dbReference type="SUPFAM" id="SSF52833">
    <property type="entry name" value="Thioredoxin-like"/>
    <property type="match status" value="5"/>
</dbReference>
<dbReference type="SMART" id="SM00271">
    <property type="entry name" value="DnaJ"/>
    <property type="match status" value="1"/>
</dbReference>
<evidence type="ECO:0000256" key="4">
    <source>
        <dbReference type="ARBA" id="ARBA00022670"/>
    </source>
</evidence>
<dbReference type="FunFam" id="3.30.830.10:FF:000005">
    <property type="entry name" value="nardilysin isoform X1"/>
    <property type="match status" value="1"/>
</dbReference>
<evidence type="ECO:0000313" key="11">
    <source>
        <dbReference type="EMBL" id="EEZ97922.2"/>
    </source>
</evidence>
<feature type="domain" description="Thioredoxin" evidence="10">
    <location>
        <begin position="1065"/>
        <end position="1219"/>
    </location>
</feature>
<dbReference type="InterPro" id="IPR011249">
    <property type="entry name" value="Metalloenz_LuxS/M16"/>
</dbReference>
<dbReference type="InterPro" id="IPR050626">
    <property type="entry name" value="Peptidase_M16"/>
</dbReference>
<evidence type="ECO:0000256" key="2">
    <source>
        <dbReference type="ARBA" id="ARBA00007261"/>
    </source>
</evidence>
<dbReference type="InterPro" id="IPR036249">
    <property type="entry name" value="Thioredoxin-like_sf"/>
</dbReference>
<proteinExistence type="inferred from homology"/>
<dbReference type="STRING" id="7070.D6WB87"/>
<dbReference type="PROSITE" id="PS51352">
    <property type="entry name" value="THIOREDOXIN_2"/>
    <property type="match status" value="3"/>
</dbReference>
<gene>
    <name evidence="11" type="primary">AUGUSTUS-3.0.2_00308</name>
    <name evidence="11" type="ORF">TcasGA2_TC000308</name>
</gene>
<dbReference type="Pfam" id="PF00675">
    <property type="entry name" value="Peptidase_M16"/>
    <property type="match status" value="1"/>
</dbReference>
<accession>D6WB87</accession>
<dbReference type="Gene3D" id="3.30.830.10">
    <property type="entry name" value="Metalloenzyme, LuxS/M16 peptidase-like"/>
    <property type="match status" value="4"/>
</dbReference>
<dbReference type="InterPro" id="IPR011765">
    <property type="entry name" value="Pept_M16_N"/>
</dbReference>
<dbReference type="InterPro" id="IPR013766">
    <property type="entry name" value="Thioredoxin_domain"/>
</dbReference>
<keyword evidence="7" id="KW-0862">Zinc</keyword>
<dbReference type="Pfam" id="PF00085">
    <property type="entry name" value="Thioredoxin"/>
    <property type="match status" value="4"/>
</dbReference>
<reference evidence="11 12" key="2">
    <citation type="journal article" date="2010" name="Nucleic Acids Res.">
        <title>BeetleBase in 2010: revisions to provide comprehensive genomic information for Tribolium castaneum.</title>
        <authorList>
            <person name="Kim H.S."/>
            <person name="Murphy T."/>
            <person name="Xia J."/>
            <person name="Caragea D."/>
            <person name="Park Y."/>
            <person name="Beeman R.W."/>
            <person name="Lorenzen M.D."/>
            <person name="Butcher S."/>
            <person name="Manak J.R."/>
            <person name="Brown S.J."/>
        </authorList>
    </citation>
    <scope>GENOME REANNOTATION</scope>
    <source>
        <strain evidence="11 12">Georgia GA2</strain>
    </source>
</reference>
<feature type="domain" description="Thioredoxin" evidence="10">
    <location>
        <begin position="1516"/>
        <end position="1657"/>
    </location>
</feature>
<dbReference type="SUPFAM" id="SSF46565">
    <property type="entry name" value="Chaperone J-domain"/>
    <property type="match status" value="1"/>
</dbReference>
<feature type="domain" description="Thioredoxin" evidence="10">
    <location>
        <begin position="1659"/>
        <end position="1774"/>
    </location>
</feature>
<dbReference type="FunFam" id="3.30.830.10:FF:000004">
    <property type="entry name" value="Putative insulin-degrading enzyme"/>
    <property type="match status" value="1"/>
</dbReference>
<dbReference type="InterPro" id="IPR001623">
    <property type="entry name" value="DnaJ_domain"/>
</dbReference>
<dbReference type="FunFam" id="3.40.30.10:FF:000135">
    <property type="entry name" value="DnaJ homolog subfamily C member 10"/>
    <property type="match status" value="1"/>
</dbReference>
<dbReference type="GO" id="GO:0043171">
    <property type="term" value="P:peptide catabolic process"/>
    <property type="evidence" value="ECO:0000318"/>
    <property type="project" value="GO_Central"/>
</dbReference>
<dbReference type="InterPro" id="IPR036869">
    <property type="entry name" value="J_dom_sf"/>
</dbReference>
<dbReference type="FunFam" id="1.10.287.110:FF:000029">
    <property type="entry name" value="DnaJ homolog subfamily C member 10"/>
    <property type="match status" value="1"/>
</dbReference>
<dbReference type="GO" id="GO:0005739">
    <property type="term" value="C:mitochondrion"/>
    <property type="evidence" value="ECO:0000318"/>
    <property type="project" value="GO_Central"/>
</dbReference>
<dbReference type="SUPFAM" id="SSF63411">
    <property type="entry name" value="LuxS/MPP-like metallohydrolase"/>
    <property type="match status" value="4"/>
</dbReference>
<dbReference type="PROSITE" id="PS00143">
    <property type="entry name" value="INSULINASE"/>
    <property type="match status" value="1"/>
</dbReference>
<keyword evidence="5" id="KW-0479">Metal-binding</keyword>
<dbReference type="InterPro" id="IPR032632">
    <property type="entry name" value="Peptidase_M16_M"/>
</dbReference>
<dbReference type="MEROPS" id="M16.A09"/>
<dbReference type="PROSITE" id="PS50076">
    <property type="entry name" value="DNAJ_2"/>
    <property type="match status" value="1"/>
</dbReference>
<dbReference type="EMBL" id="KQ971312">
    <property type="protein sequence ID" value="EEZ97922.2"/>
    <property type="molecule type" value="Genomic_DNA"/>
</dbReference>
<evidence type="ECO:0000256" key="1">
    <source>
        <dbReference type="ARBA" id="ARBA00001947"/>
    </source>
</evidence>